<dbReference type="PANTHER" id="PTHR43685">
    <property type="entry name" value="GLYCOSYLTRANSFERASE"/>
    <property type="match status" value="1"/>
</dbReference>
<dbReference type="SUPFAM" id="SSF53448">
    <property type="entry name" value="Nucleotide-diphospho-sugar transferases"/>
    <property type="match status" value="1"/>
</dbReference>
<name>A0A3B0WS89_9ZZZZ</name>
<accession>A0A3B0WS89</accession>
<dbReference type="InterPro" id="IPR029044">
    <property type="entry name" value="Nucleotide-diphossugar_trans"/>
</dbReference>
<feature type="non-terminal residue" evidence="2">
    <location>
        <position position="166"/>
    </location>
</feature>
<dbReference type="Pfam" id="PF00535">
    <property type="entry name" value="Glycos_transf_2"/>
    <property type="match status" value="1"/>
</dbReference>
<dbReference type="GO" id="GO:0016740">
    <property type="term" value="F:transferase activity"/>
    <property type="evidence" value="ECO:0007669"/>
    <property type="project" value="UniProtKB-KW"/>
</dbReference>
<dbReference type="InterPro" id="IPR001173">
    <property type="entry name" value="Glyco_trans_2-like"/>
</dbReference>
<sequence length="166" mass="18819">MTNTAPLPLVSVIMPAYNSQKYIRRALESVFAQTYTHYEFIVIDDGSSDATRDILLEYGDKLQYLHQSNSGASSARNYGIESSIGSLIAFLDSDDLWYPQKLKIQVDAYLKEPSASIIHTEVDKQFDFKGYIEVREEDTLAVHKSFIEVFKATNLKTPSVMIPRKV</sequence>
<organism evidence="2">
    <name type="scientific">hydrothermal vent metagenome</name>
    <dbReference type="NCBI Taxonomy" id="652676"/>
    <lineage>
        <taxon>unclassified sequences</taxon>
        <taxon>metagenomes</taxon>
        <taxon>ecological metagenomes</taxon>
    </lineage>
</organism>
<proteinExistence type="predicted"/>
<dbReference type="InterPro" id="IPR050834">
    <property type="entry name" value="Glycosyltransf_2"/>
</dbReference>
<reference evidence="2" key="1">
    <citation type="submission" date="2018-06" db="EMBL/GenBank/DDBJ databases">
        <authorList>
            <person name="Zhirakovskaya E."/>
        </authorList>
    </citation>
    <scope>NUCLEOTIDE SEQUENCE</scope>
</reference>
<feature type="domain" description="Glycosyltransferase 2-like" evidence="1">
    <location>
        <begin position="11"/>
        <end position="126"/>
    </location>
</feature>
<dbReference type="EMBL" id="UOFG01000053">
    <property type="protein sequence ID" value="VAW58908.1"/>
    <property type="molecule type" value="Genomic_DNA"/>
</dbReference>
<dbReference type="Gene3D" id="3.90.550.10">
    <property type="entry name" value="Spore Coat Polysaccharide Biosynthesis Protein SpsA, Chain A"/>
    <property type="match status" value="1"/>
</dbReference>
<dbReference type="PANTHER" id="PTHR43685:SF11">
    <property type="entry name" value="GLYCOSYLTRANSFERASE TAGX-RELATED"/>
    <property type="match status" value="1"/>
</dbReference>
<keyword evidence="2" id="KW-0808">Transferase</keyword>
<dbReference type="AlphaFoldDB" id="A0A3B0WS89"/>
<gene>
    <name evidence="2" type="ORF">MNBD_GAMMA11-189</name>
</gene>
<protein>
    <submittedName>
        <fullName evidence="2">N-acetylgalactosaminyl-diphosphoundecaprenol glucuronosyltransferase</fullName>
    </submittedName>
</protein>
<evidence type="ECO:0000313" key="2">
    <source>
        <dbReference type="EMBL" id="VAW58908.1"/>
    </source>
</evidence>
<evidence type="ECO:0000259" key="1">
    <source>
        <dbReference type="Pfam" id="PF00535"/>
    </source>
</evidence>
<dbReference type="CDD" id="cd00761">
    <property type="entry name" value="Glyco_tranf_GTA_type"/>
    <property type="match status" value="1"/>
</dbReference>